<reference evidence="5" key="2">
    <citation type="journal article" date="2023" name="IMA Fungus">
        <title>Comparative genomic study of the Penicillium genus elucidates a diverse pangenome and 15 lateral gene transfer events.</title>
        <authorList>
            <person name="Petersen C."/>
            <person name="Sorensen T."/>
            <person name="Nielsen M.R."/>
            <person name="Sondergaard T.E."/>
            <person name="Sorensen J.L."/>
            <person name="Fitzpatrick D.A."/>
            <person name="Frisvad J.C."/>
            <person name="Nielsen K.L."/>
        </authorList>
    </citation>
    <scope>NUCLEOTIDE SEQUENCE</scope>
    <source>
        <strain evidence="5">IBT 30069</strain>
    </source>
</reference>
<dbReference type="OrthoDB" id="3687641at2759"/>
<dbReference type="GO" id="GO:0043386">
    <property type="term" value="P:mycotoxin biosynthetic process"/>
    <property type="evidence" value="ECO:0007669"/>
    <property type="project" value="InterPro"/>
</dbReference>
<name>A0A9W9KSQ7_9EURO</name>
<keyword evidence="6" id="KW-1185">Reference proteome</keyword>
<keyword evidence="2" id="KW-0560">Oxidoreductase</keyword>
<protein>
    <recommendedName>
        <fullName evidence="7">Tat pathway signal sequence protein</fullName>
    </recommendedName>
</protein>
<dbReference type="Pfam" id="PF11807">
    <property type="entry name" value="UstYa"/>
    <property type="match status" value="1"/>
</dbReference>
<evidence type="ECO:0000313" key="6">
    <source>
        <dbReference type="Proteomes" id="UP001149165"/>
    </source>
</evidence>
<organism evidence="5 6">
    <name type="scientific">Penicillium angulare</name>
    <dbReference type="NCBI Taxonomy" id="116970"/>
    <lineage>
        <taxon>Eukaryota</taxon>
        <taxon>Fungi</taxon>
        <taxon>Dikarya</taxon>
        <taxon>Ascomycota</taxon>
        <taxon>Pezizomycotina</taxon>
        <taxon>Eurotiomycetes</taxon>
        <taxon>Eurotiomycetidae</taxon>
        <taxon>Eurotiales</taxon>
        <taxon>Aspergillaceae</taxon>
        <taxon>Penicillium</taxon>
    </lineage>
</organism>
<evidence type="ECO:0000256" key="4">
    <source>
        <dbReference type="SAM" id="MobiDB-lite"/>
    </source>
</evidence>
<evidence type="ECO:0000256" key="3">
    <source>
        <dbReference type="ARBA" id="ARBA00035112"/>
    </source>
</evidence>
<evidence type="ECO:0000313" key="5">
    <source>
        <dbReference type="EMBL" id="KAJ5116614.1"/>
    </source>
</evidence>
<dbReference type="PANTHER" id="PTHR33365:SF11">
    <property type="entry name" value="TAT PATHWAY SIGNAL SEQUENCE"/>
    <property type="match status" value="1"/>
</dbReference>
<sequence length="160" mass="18208">MRQSVHADPAFEAPPNRTEGTEPVWDSLIPDGLGYVKNPELAPNLSVIGAFHQLHCLYIVRRAYYDNEPSDLHHSRRSDFDVGVDRHPHVGHCFDYLRQSLQCASDSHLEPVGERVVGNPSWGFDRQCRDFEGLKAWAEEWAAVDIPGTFIPDIFKSHHH</sequence>
<reference evidence="5" key="1">
    <citation type="submission" date="2022-11" db="EMBL/GenBank/DDBJ databases">
        <authorList>
            <person name="Petersen C."/>
        </authorList>
    </citation>
    <scope>NUCLEOTIDE SEQUENCE</scope>
    <source>
        <strain evidence="5">IBT 30069</strain>
    </source>
</reference>
<gene>
    <name evidence="5" type="ORF">N7456_000962</name>
</gene>
<dbReference type="PANTHER" id="PTHR33365">
    <property type="entry name" value="YALI0B05434P"/>
    <property type="match status" value="1"/>
</dbReference>
<dbReference type="EMBL" id="JAPQKH010000001">
    <property type="protein sequence ID" value="KAJ5116614.1"/>
    <property type="molecule type" value="Genomic_DNA"/>
</dbReference>
<dbReference type="Proteomes" id="UP001149165">
    <property type="component" value="Unassembled WGS sequence"/>
</dbReference>
<feature type="region of interest" description="Disordered" evidence="4">
    <location>
        <begin position="1"/>
        <end position="24"/>
    </location>
</feature>
<comment type="pathway">
    <text evidence="1">Mycotoxin biosynthesis.</text>
</comment>
<evidence type="ECO:0000256" key="1">
    <source>
        <dbReference type="ARBA" id="ARBA00004685"/>
    </source>
</evidence>
<dbReference type="GO" id="GO:0016491">
    <property type="term" value="F:oxidoreductase activity"/>
    <property type="evidence" value="ECO:0007669"/>
    <property type="project" value="UniProtKB-KW"/>
</dbReference>
<accession>A0A9W9KSQ7</accession>
<comment type="similarity">
    <text evidence="3">Belongs to the ustYa family.</text>
</comment>
<proteinExistence type="inferred from homology"/>
<evidence type="ECO:0008006" key="7">
    <source>
        <dbReference type="Google" id="ProtNLM"/>
    </source>
</evidence>
<dbReference type="InterPro" id="IPR021765">
    <property type="entry name" value="UstYa-like"/>
</dbReference>
<evidence type="ECO:0000256" key="2">
    <source>
        <dbReference type="ARBA" id="ARBA00023002"/>
    </source>
</evidence>
<comment type="caution">
    <text evidence="5">The sequence shown here is derived from an EMBL/GenBank/DDBJ whole genome shotgun (WGS) entry which is preliminary data.</text>
</comment>
<dbReference type="AlphaFoldDB" id="A0A9W9KSQ7"/>